<accession>A0ABR2JC16</accession>
<dbReference type="Pfam" id="PF00664">
    <property type="entry name" value="ABC_membrane"/>
    <property type="match status" value="1"/>
</dbReference>
<dbReference type="InterPro" id="IPR027417">
    <property type="entry name" value="P-loop_NTPase"/>
</dbReference>
<evidence type="ECO:0000256" key="4">
    <source>
        <dbReference type="ARBA" id="ARBA00022840"/>
    </source>
</evidence>
<dbReference type="SUPFAM" id="SSF52540">
    <property type="entry name" value="P-loop containing nucleoside triphosphate hydrolases"/>
    <property type="match status" value="1"/>
</dbReference>
<evidence type="ECO:0000256" key="6">
    <source>
        <dbReference type="ARBA" id="ARBA00023136"/>
    </source>
</evidence>
<dbReference type="Gene3D" id="1.20.1560.10">
    <property type="entry name" value="ABC transporter type 1, transmembrane domain"/>
    <property type="match status" value="1"/>
</dbReference>
<keyword evidence="5 8" id="KW-1133">Transmembrane helix</keyword>
<proteinExistence type="predicted"/>
<dbReference type="InterPro" id="IPR036640">
    <property type="entry name" value="ABC1_TM_sf"/>
</dbReference>
<gene>
    <name evidence="11" type="ORF">M9Y10_005533</name>
</gene>
<evidence type="ECO:0000313" key="12">
    <source>
        <dbReference type="Proteomes" id="UP001470230"/>
    </source>
</evidence>
<dbReference type="PROSITE" id="PS50893">
    <property type="entry name" value="ABC_TRANSPORTER_2"/>
    <property type="match status" value="1"/>
</dbReference>
<evidence type="ECO:0000259" key="10">
    <source>
        <dbReference type="PROSITE" id="PS50929"/>
    </source>
</evidence>
<keyword evidence="3" id="KW-0547">Nucleotide-binding</keyword>
<dbReference type="InterPro" id="IPR039421">
    <property type="entry name" value="Type_1_exporter"/>
</dbReference>
<feature type="domain" description="ABC transporter" evidence="9">
    <location>
        <begin position="474"/>
        <end position="709"/>
    </location>
</feature>
<comment type="subcellular location">
    <subcellularLocation>
        <location evidence="1">Membrane</location>
        <topology evidence="1">Multi-pass membrane protein</topology>
    </subcellularLocation>
</comment>
<dbReference type="InterPro" id="IPR003593">
    <property type="entry name" value="AAA+_ATPase"/>
</dbReference>
<dbReference type="SUPFAM" id="SSF90123">
    <property type="entry name" value="ABC transporter transmembrane region"/>
    <property type="match status" value="1"/>
</dbReference>
<feature type="region of interest" description="Disordered" evidence="7">
    <location>
        <begin position="1"/>
        <end position="28"/>
    </location>
</feature>
<evidence type="ECO:0000256" key="1">
    <source>
        <dbReference type="ARBA" id="ARBA00004141"/>
    </source>
</evidence>
<evidence type="ECO:0000256" key="7">
    <source>
        <dbReference type="SAM" id="MobiDB-lite"/>
    </source>
</evidence>
<keyword evidence="12" id="KW-1185">Reference proteome</keyword>
<dbReference type="PROSITE" id="PS50929">
    <property type="entry name" value="ABC_TM1F"/>
    <property type="match status" value="1"/>
</dbReference>
<evidence type="ECO:0000313" key="11">
    <source>
        <dbReference type="EMBL" id="KAK8875368.1"/>
    </source>
</evidence>
<feature type="transmembrane region" description="Helical" evidence="8">
    <location>
        <begin position="374"/>
        <end position="392"/>
    </location>
</feature>
<dbReference type="PANTHER" id="PTHR43394">
    <property type="entry name" value="ATP-DEPENDENT PERMEASE MDL1, MITOCHONDRIAL"/>
    <property type="match status" value="1"/>
</dbReference>
<feature type="transmembrane region" description="Helical" evidence="8">
    <location>
        <begin position="412"/>
        <end position="432"/>
    </location>
</feature>
<dbReference type="PANTHER" id="PTHR43394:SF1">
    <property type="entry name" value="ATP-BINDING CASSETTE SUB-FAMILY B MEMBER 10, MITOCHONDRIAL"/>
    <property type="match status" value="1"/>
</dbReference>
<dbReference type="InterPro" id="IPR003439">
    <property type="entry name" value="ABC_transporter-like_ATP-bd"/>
</dbReference>
<evidence type="ECO:0000256" key="3">
    <source>
        <dbReference type="ARBA" id="ARBA00022741"/>
    </source>
</evidence>
<evidence type="ECO:0000256" key="8">
    <source>
        <dbReference type="SAM" id="Phobius"/>
    </source>
</evidence>
<organism evidence="11 12">
    <name type="scientific">Tritrichomonas musculus</name>
    <dbReference type="NCBI Taxonomy" id="1915356"/>
    <lineage>
        <taxon>Eukaryota</taxon>
        <taxon>Metamonada</taxon>
        <taxon>Parabasalia</taxon>
        <taxon>Tritrichomonadida</taxon>
        <taxon>Tritrichomonadidae</taxon>
        <taxon>Tritrichomonas</taxon>
    </lineage>
</organism>
<name>A0ABR2JC16_9EUKA</name>
<dbReference type="EMBL" id="JAPFFF010000012">
    <property type="protein sequence ID" value="KAK8875368.1"/>
    <property type="molecule type" value="Genomic_DNA"/>
</dbReference>
<sequence>MSSRKRRSSEYSISYGSNQSSYSKKGKISDQAKKDARRHLYKVCFKDWLAIVGIIPALATGIMPILFIYFSTDLVDSLQSWGYSNAVYAVAIQNFPEASGLLASQPAIQFAFPDVADTLSKCASAADFSKNSLKCTSTLVGFVNMAAESSHPALQLLMKNPKMAELAASIKEQEGLINRFINEWNGQGYDPMPDVVRVTKHLAIVCAVQAALMFFDTLIWTMVGTRVENRMKIDMYTNLMKSEVSYFDITPVGNILTLLSEDAEAIEIAFGNVKATQFAAVVQGISGLVFALVRKWDVALISIAFVPVVIIALLICVPFILKHSAIKFKNVSESMTIAEETLGAIRTVRGFTREEVEIHRFMKATKEAARRDKYIGLIVVVFLLVVLVSTIGDELADFYYGATIVDKGKLEFGKLVTLFLYTLLGALGVVSLQGTMQGEEKCIAGGARILEVTEHISDIPFDGGEIIEDFKGEIEFKNVSFKYPTRDAYVLKNVSFKIASHQIGALVGHSGSGKSTCVQLLERFYDVTEGYVLLDGKDIRTLDQHWLHTKIALVSQEPVLFHMTLRENLKYGAHDATDEEILAAIEIANAKKVIDKLEHGLDQMIGEKGESLSGGQRQRIAIARAVVKNPLILITDEATSALDSQSEKKVQIALDKVMQNCTSVIVAHRLSTIRNAHIIYVFDAGEIKESGTHDELVKKGGYYYNLVYRQLTDKDAKQHDAAQGNDDEDSDESPKGGNKKVEDVSTDEDES</sequence>
<keyword evidence="4" id="KW-0067">ATP-binding</keyword>
<dbReference type="SMART" id="SM00382">
    <property type="entry name" value="AAA"/>
    <property type="match status" value="1"/>
</dbReference>
<dbReference type="InterPro" id="IPR011527">
    <property type="entry name" value="ABC1_TM_dom"/>
</dbReference>
<dbReference type="Proteomes" id="UP001470230">
    <property type="component" value="Unassembled WGS sequence"/>
</dbReference>
<reference evidence="11 12" key="1">
    <citation type="submission" date="2024-04" db="EMBL/GenBank/DDBJ databases">
        <title>Tritrichomonas musculus Genome.</title>
        <authorList>
            <person name="Alves-Ferreira E."/>
            <person name="Grigg M."/>
            <person name="Lorenzi H."/>
            <person name="Galac M."/>
        </authorList>
    </citation>
    <scope>NUCLEOTIDE SEQUENCE [LARGE SCALE GENOMIC DNA]</scope>
    <source>
        <strain evidence="11 12">EAF2021</strain>
    </source>
</reference>
<feature type="transmembrane region" description="Helical" evidence="8">
    <location>
        <begin position="48"/>
        <end position="70"/>
    </location>
</feature>
<evidence type="ECO:0000256" key="5">
    <source>
        <dbReference type="ARBA" id="ARBA00022989"/>
    </source>
</evidence>
<dbReference type="CDD" id="cd18577">
    <property type="entry name" value="ABC_6TM_Pgp_ABCB1_D1_like"/>
    <property type="match status" value="1"/>
</dbReference>
<dbReference type="InterPro" id="IPR017871">
    <property type="entry name" value="ABC_transporter-like_CS"/>
</dbReference>
<evidence type="ECO:0008006" key="13">
    <source>
        <dbReference type="Google" id="ProtNLM"/>
    </source>
</evidence>
<feature type="compositionally biased region" description="Low complexity" evidence="7">
    <location>
        <begin position="10"/>
        <end position="23"/>
    </location>
</feature>
<protein>
    <recommendedName>
        <fullName evidence="13">ABC transporter family protein</fullName>
    </recommendedName>
</protein>
<feature type="domain" description="ABC transmembrane type-1" evidence="10">
    <location>
        <begin position="202"/>
        <end position="432"/>
    </location>
</feature>
<dbReference type="PROSITE" id="PS00211">
    <property type="entry name" value="ABC_TRANSPORTER_1"/>
    <property type="match status" value="1"/>
</dbReference>
<evidence type="ECO:0000256" key="2">
    <source>
        <dbReference type="ARBA" id="ARBA00022692"/>
    </source>
</evidence>
<evidence type="ECO:0000259" key="9">
    <source>
        <dbReference type="PROSITE" id="PS50893"/>
    </source>
</evidence>
<feature type="transmembrane region" description="Helical" evidence="8">
    <location>
        <begin position="299"/>
        <end position="321"/>
    </location>
</feature>
<dbReference type="Gene3D" id="3.40.50.300">
    <property type="entry name" value="P-loop containing nucleotide triphosphate hydrolases"/>
    <property type="match status" value="1"/>
</dbReference>
<dbReference type="Pfam" id="PF00005">
    <property type="entry name" value="ABC_tran"/>
    <property type="match status" value="1"/>
</dbReference>
<feature type="transmembrane region" description="Helical" evidence="8">
    <location>
        <begin position="202"/>
        <end position="223"/>
    </location>
</feature>
<keyword evidence="2 8" id="KW-0812">Transmembrane</keyword>
<keyword evidence="6 8" id="KW-0472">Membrane</keyword>
<comment type="caution">
    <text evidence="11">The sequence shown here is derived from an EMBL/GenBank/DDBJ whole genome shotgun (WGS) entry which is preliminary data.</text>
</comment>
<dbReference type="CDD" id="cd03249">
    <property type="entry name" value="ABC_MTABC3_MDL1_MDL2"/>
    <property type="match status" value="1"/>
</dbReference>
<feature type="region of interest" description="Disordered" evidence="7">
    <location>
        <begin position="715"/>
        <end position="751"/>
    </location>
</feature>